<dbReference type="PANTHER" id="PTHR30006:SF2">
    <property type="entry name" value="ABC TRANSPORTER SUBSTRATE-BINDING PROTEIN"/>
    <property type="match status" value="1"/>
</dbReference>
<dbReference type="GO" id="GO:0030976">
    <property type="term" value="F:thiamine pyrophosphate binding"/>
    <property type="evidence" value="ECO:0007669"/>
    <property type="project" value="TreeGrafter"/>
</dbReference>
<dbReference type="Gene3D" id="3.40.190.10">
    <property type="entry name" value="Periplasmic binding protein-like II"/>
    <property type="match status" value="2"/>
</dbReference>
<comment type="caution">
    <text evidence="4">The sequence shown here is derived from an EMBL/GenBank/DDBJ whole genome shotgun (WGS) entry which is preliminary data.</text>
</comment>
<name>A0A9D1ULA7_9CORY</name>
<proteinExistence type="predicted"/>
<dbReference type="PANTHER" id="PTHR30006">
    <property type="entry name" value="THIAMINE-BINDING PERIPLASMIC PROTEIN-RELATED"/>
    <property type="match status" value="1"/>
</dbReference>
<accession>A0A9D1ULA7</accession>
<dbReference type="GO" id="GO:0015888">
    <property type="term" value="P:thiamine transport"/>
    <property type="evidence" value="ECO:0007669"/>
    <property type="project" value="TreeGrafter"/>
</dbReference>
<dbReference type="Proteomes" id="UP000824190">
    <property type="component" value="Unassembled WGS sequence"/>
</dbReference>
<dbReference type="GO" id="GO:0030288">
    <property type="term" value="C:outer membrane-bounded periplasmic space"/>
    <property type="evidence" value="ECO:0007669"/>
    <property type="project" value="TreeGrafter"/>
</dbReference>
<evidence type="ECO:0000256" key="2">
    <source>
        <dbReference type="PIRSR" id="PIRSR002825-1"/>
    </source>
</evidence>
<evidence type="ECO:0000256" key="1">
    <source>
        <dbReference type="ARBA" id="ARBA00022729"/>
    </source>
</evidence>
<dbReference type="Pfam" id="PF13343">
    <property type="entry name" value="SBP_bac_6"/>
    <property type="match status" value="1"/>
</dbReference>
<keyword evidence="2" id="KW-0479">Metal-binding</keyword>
<keyword evidence="2" id="KW-0408">Iron</keyword>
<feature type="binding site" evidence="2">
    <location>
        <position position="238"/>
    </location>
    <ligand>
        <name>Fe cation</name>
        <dbReference type="ChEBI" id="CHEBI:24875"/>
    </ligand>
</feature>
<dbReference type="EMBL" id="DXGC01000070">
    <property type="protein sequence ID" value="HIW91528.1"/>
    <property type="molecule type" value="Genomic_DNA"/>
</dbReference>
<keyword evidence="1" id="KW-0732">Signal</keyword>
<feature type="region of interest" description="Disordered" evidence="3">
    <location>
        <begin position="1"/>
        <end position="48"/>
    </location>
</feature>
<reference evidence="4" key="2">
    <citation type="submission" date="2021-04" db="EMBL/GenBank/DDBJ databases">
        <authorList>
            <person name="Gilroy R."/>
        </authorList>
    </citation>
    <scope>NUCLEOTIDE SEQUENCE</scope>
    <source>
        <strain evidence="4">CHK32-1732</strain>
    </source>
</reference>
<reference evidence="4" key="1">
    <citation type="journal article" date="2021" name="PeerJ">
        <title>Extensive microbial diversity within the chicken gut microbiome revealed by metagenomics and culture.</title>
        <authorList>
            <person name="Gilroy R."/>
            <person name="Ravi A."/>
            <person name="Getino M."/>
            <person name="Pursley I."/>
            <person name="Horton D.L."/>
            <person name="Alikhan N.F."/>
            <person name="Baker D."/>
            <person name="Gharbi K."/>
            <person name="Hall N."/>
            <person name="Watson M."/>
            <person name="Adriaenssens E.M."/>
            <person name="Foster-Nyarko E."/>
            <person name="Jarju S."/>
            <person name="Secka A."/>
            <person name="Antonio M."/>
            <person name="Oren A."/>
            <person name="Chaudhuri R.R."/>
            <person name="La Ragione R."/>
            <person name="Hildebrand F."/>
            <person name="Pallen M.J."/>
        </authorList>
    </citation>
    <scope>NUCLEOTIDE SEQUENCE</scope>
    <source>
        <strain evidence="4">CHK32-1732</strain>
    </source>
</reference>
<dbReference type="SUPFAM" id="SSF53850">
    <property type="entry name" value="Periplasmic binding protein-like II"/>
    <property type="match status" value="1"/>
</dbReference>
<dbReference type="GO" id="GO:0046872">
    <property type="term" value="F:metal ion binding"/>
    <property type="evidence" value="ECO:0007669"/>
    <property type="project" value="UniProtKB-KW"/>
</dbReference>
<sequence>MTAAGLLTACGSLEDEEGEGSDGGSSADQAEEWEAPEGLDGELTYYSANPQGLTDELVEAFEEKTDVSVNVFSGETGKITAKLEAEQGNPQADLVYLASWSAAQSQSSAGGYEEFTPEVDGELRDGWASETGDFTGRDGSALALVTNTEALGDAEAPADWEDLTDEAYKDKVIMPDPRESGTAADLIAAMVDKWGEDKTWELFDALFDNGMEVQGANGPALDAVTSGSKAVVFGGVDYSAYSAIDKGEPLEVVVPSSGTTITPRPVLVSDQSDNVEAAEAFANFMFSPEGQAISADNYMIPSVGDVPANGGTEYDDTEQLTTDLDGLAEESDGVTDDFVSRYL</sequence>
<dbReference type="AlphaFoldDB" id="A0A9D1ULA7"/>
<organism evidence="4 5">
    <name type="scientific">Candidatus Corynebacterium avicola</name>
    <dbReference type="NCBI Taxonomy" id="2838527"/>
    <lineage>
        <taxon>Bacteria</taxon>
        <taxon>Bacillati</taxon>
        <taxon>Actinomycetota</taxon>
        <taxon>Actinomycetes</taxon>
        <taxon>Mycobacteriales</taxon>
        <taxon>Corynebacteriaceae</taxon>
        <taxon>Corynebacterium</taxon>
    </lineage>
</organism>
<dbReference type="GO" id="GO:0030975">
    <property type="term" value="F:thiamine binding"/>
    <property type="evidence" value="ECO:0007669"/>
    <property type="project" value="TreeGrafter"/>
</dbReference>
<dbReference type="PIRSF" id="PIRSF002825">
    <property type="entry name" value="CfbpA"/>
    <property type="match status" value="1"/>
</dbReference>
<evidence type="ECO:0000313" key="5">
    <source>
        <dbReference type="Proteomes" id="UP000824190"/>
    </source>
</evidence>
<gene>
    <name evidence="4" type="ORF">H9870_07705</name>
</gene>
<evidence type="ECO:0000313" key="4">
    <source>
        <dbReference type="EMBL" id="HIW91528.1"/>
    </source>
</evidence>
<feature type="compositionally biased region" description="Acidic residues" evidence="3">
    <location>
        <begin position="29"/>
        <end position="40"/>
    </location>
</feature>
<dbReference type="InterPro" id="IPR026045">
    <property type="entry name" value="Ferric-bd"/>
</dbReference>
<evidence type="ECO:0000256" key="3">
    <source>
        <dbReference type="SAM" id="MobiDB-lite"/>
    </source>
</evidence>
<protein>
    <submittedName>
        <fullName evidence="4">Extracellular solute-binding protein</fullName>
    </submittedName>
</protein>